<gene>
    <name evidence="3" type="ORF">BN1051_03080</name>
</gene>
<dbReference type="EMBL" id="LN483072">
    <property type="protein sequence ID" value="CEA09708.1"/>
    <property type="molecule type" value="Genomic_DNA"/>
</dbReference>
<feature type="transmembrane region" description="Helical" evidence="2">
    <location>
        <begin position="92"/>
        <end position="112"/>
    </location>
</feature>
<evidence type="ECO:0000256" key="2">
    <source>
        <dbReference type="SAM" id="Phobius"/>
    </source>
</evidence>
<feature type="compositionally biased region" description="Basic and acidic residues" evidence="1">
    <location>
        <begin position="135"/>
        <end position="149"/>
    </location>
</feature>
<organism evidence="3">
    <name type="scientific">Arthrobacter saudimassiliensis</name>
    <dbReference type="NCBI Taxonomy" id="1461584"/>
    <lineage>
        <taxon>Bacteria</taxon>
        <taxon>Bacillati</taxon>
        <taxon>Actinomycetota</taxon>
        <taxon>Actinomycetes</taxon>
        <taxon>Micrococcales</taxon>
        <taxon>Micrococcaceae</taxon>
        <taxon>Arthrobacter</taxon>
    </lineage>
</organism>
<feature type="region of interest" description="Disordered" evidence="1">
    <location>
        <begin position="129"/>
        <end position="149"/>
    </location>
</feature>
<proteinExistence type="predicted"/>
<dbReference type="PATRIC" id="fig|1461584.3.peg.3054"/>
<feature type="region of interest" description="Disordered" evidence="1">
    <location>
        <begin position="1"/>
        <end position="43"/>
    </location>
</feature>
<accession>A0A078MR82</accession>
<dbReference type="AlphaFoldDB" id="A0A078MR82"/>
<reference evidence="3" key="1">
    <citation type="submission" date="2014-07" db="EMBL/GenBank/DDBJ databases">
        <authorList>
            <person name="Urmite Genomes Urmite Genomes"/>
        </authorList>
    </citation>
    <scope>NUCLEOTIDE SEQUENCE</scope>
    <source>
        <strain evidence="3">11W110_air</strain>
    </source>
</reference>
<protein>
    <submittedName>
        <fullName evidence="3">Uncharacterized protein</fullName>
    </submittedName>
</protein>
<sequence length="245" mass="25423">MARANGPEDASQPPAPSTPPGTGEVSAFVPAWPGVTPAPAEDPFDNAEAGVTWPRVCPRCSVQATVAGGFCPNCGASYDKSRKRIKLSKKTVLITLAVLLLAGATAGSIAAVQHAQAVAAEEEADRKAQAAADAAAKERAQAEEEAAARDDAERAVRALIVAGLEESVQEDAEGRVTEGRLDGPIQRTECTPLGGGSVDDLTARTGTFECIAVNEKDDATGTESGYVFSATVNWDEASYSWHLGR</sequence>
<name>A0A078MR82_9MICC</name>
<evidence type="ECO:0000313" key="3">
    <source>
        <dbReference type="EMBL" id="CEA09708.1"/>
    </source>
</evidence>
<keyword evidence="2" id="KW-0812">Transmembrane</keyword>
<keyword evidence="2" id="KW-1133">Transmembrane helix</keyword>
<keyword evidence="2" id="KW-0472">Membrane</keyword>
<evidence type="ECO:0000256" key="1">
    <source>
        <dbReference type="SAM" id="MobiDB-lite"/>
    </source>
</evidence>